<dbReference type="SUPFAM" id="SSF52200">
    <property type="entry name" value="Toll/Interleukin receptor TIR domain"/>
    <property type="match status" value="1"/>
</dbReference>
<evidence type="ECO:0000313" key="1">
    <source>
        <dbReference type="EMBL" id="CCM62196.1"/>
    </source>
</evidence>
<evidence type="ECO:0008006" key="3">
    <source>
        <dbReference type="Google" id="ProtNLM"/>
    </source>
</evidence>
<name>R4YYX7_9ACTN</name>
<dbReference type="eggNOG" id="COG5635">
    <property type="taxonomic scope" value="Bacteria"/>
</dbReference>
<keyword evidence="2" id="KW-1185">Reference proteome</keyword>
<dbReference type="HOGENOM" id="CLU_1445203_0_0_11"/>
<dbReference type="InterPro" id="IPR035897">
    <property type="entry name" value="Toll_tir_struct_dom_sf"/>
</dbReference>
<reference evidence="1 2" key="1">
    <citation type="journal article" date="2013" name="ISME J.">
        <title>Metabolic model for the filamentous 'Candidatus Microthrix parvicella' based on genomic and metagenomic analyses.</title>
        <authorList>
            <person name="Jon McIlroy S."/>
            <person name="Kristiansen R."/>
            <person name="Albertsen M."/>
            <person name="Michael Karst S."/>
            <person name="Rossetti S."/>
            <person name="Lund Nielsen J."/>
            <person name="Tandoi V."/>
            <person name="James Seviour R."/>
            <person name="Nielsen P.H."/>
        </authorList>
    </citation>
    <scope>NUCLEOTIDE SEQUENCE [LARGE SCALE GENOMIC DNA]</scope>
    <source>
        <strain evidence="1 2">RN1</strain>
    </source>
</reference>
<dbReference type="STRING" id="1229780.BN381_100083"/>
<comment type="caution">
    <text evidence="1">The sequence shown here is derived from an EMBL/GenBank/DDBJ whole genome shotgun (WGS) entry which is preliminary data.</text>
</comment>
<proteinExistence type="predicted"/>
<accession>R4YYX7</accession>
<sequence length="187" mass="21263">MHGPSHTPTTSRQPAFGDATDADYQGFVSYAHANQAAAWQLLTEIDVASKVAAPPGSCFPRVSGWWDDQIAIGQGQWRQQIAAAVARCDFGIFLLSNDLLLSEFVRRHEWEPIRDDPTKIVIVAGLAPVDFGRARMHGFDDEQVYRWRERPNQHHHWFTELGPRNRRRFAMGLIEGLRDALTQRRTS</sequence>
<dbReference type="EMBL" id="CANL01000002">
    <property type="protein sequence ID" value="CCM62196.1"/>
    <property type="molecule type" value="Genomic_DNA"/>
</dbReference>
<evidence type="ECO:0000313" key="2">
    <source>
        <dbReference type="Proteomes" id="UP000018291"/>
    </source>
</evidence>
<dbReference type="RefSeq" id="WP_012223386.1">
    <property type="nucleotide sequence ID" value="NZ_HG422565.1"/>
</dbReference>
<dbReference type="Proteomes" id="UP000018291">
    <property type="component" value="Unassembled WGS sequence"/>
</dbReference>
<dbReference type="OrthoDB" id="9780299at2"/>
<protein>
    <recommendedName>
        <fullName evidence="3">TIR domain-containing protein</fullName>
    </recommendedName>
</protein>
<gene>
    <name evidence="1" type="ORF">BN381_100083</name>
</gene>
<dbReference type="AlphaFoldDB" id="R4YYX7"/>
<organism evidence="1 2">
    <name type="scientific">Candidatus Neomicrothrix parvicella RN1</name>
    <dbReference type="NCBI Taxonomy" id="1229780"/>
    <lineage>
        <taxon>Bacteria</taxon>
        <taxon>Bacillati</taxon>
        <taxon>Actinomycetota</taxon>
        <taxon>Acidimicrobiia</taxon>
        <taxon>Acidimicrobiales</taxon>
        <taxon>Microthrixaceae</taxon>
        <taxon>Candidatus Neomicrothrix</taxon>
    </lineage>
</organism>
<dbReference type="Gene3D" id="3.40.50.10140">
    <property type="entry name" value="Toll/interleukin-1 receptor homology (TIR) domain"/>
    <property type="match status" value="1"/>
</dbReference>